<feature type="compositionally biased region" description="Basic and acidic residues" evidence="1">
    <location>
        <begin position="366"/>
        <end position="382"/>
    </location>
</feature>
<evidence type="ECO:0000256" key="1">
    <source>
        <dbReference type="SAM" id="MobiDB-lite"/>
    </source>
</evidence>
<feature type="compositionally biased region" description="Polar residues" evidence="1">
    <location>
        <begin position="606"/>
        <end position="617"/>
    </location>
</feature>
<name>A0A8J8P7T2_HALGN</name>
<feature type="region of interest" description="Disordered" evidence="1">
    <location>
        <begin position="146"/>
        <end position="176"/>
    </location>
</feature>
<feature type="compositionally biased region" description="Basic and acidic residues" evidence="1">
    <location>
        <begin position="675"/>
        <end position="684"/>
    </location>
</feature>
<feature type="compositionally biased region" description="Basic and acidic residues" evidence="1">
    <location>
        <begin position="310"/>
        <end position="320"/>
    </location>
</feature>
<feature type="region of interest" description="Disordered" evidence="1">
    <location>
        <begin position="675"/>
        <end position="698"/>
    </location>
</feature>
<comment type="caution">
    <text evidence="2">The sequence shown here is derived from an EMBL/GenBank/DDBJ whole genome shotgun (WGS) entry which is preliminary data.</text>
</comment>
<feature type="compositionally biased region" description="Basic residues" evidence="1">
    <location>
        <begin position="321"/>
        <end position="345"/>
    </location>
</feature>
<feature type="region of interest" description="Disordered" evidence="1">
    <location>
        <begin position="579"/>
        <end position="617"/>
    </location>
</feature>
<feature type="compositionally biased region" description="Basic residues" evidence="1">
    <location>
        <begin position="297"/>
        <end position="309"/>
    </location>
</feature>
<feature type="region of interest" description="Disordered" evidence="1">
    <location>
        <begin position="286"/>
        <end position="386"/>
    </location>
</feature>
<gene>
    <name evidence="2" type="ORF">FGO68_gene10550</name>
</gene>
<dbReference type="Proteomes" id="UP000785679">
    <property type="component" value="Unassembled WGS sequence"/>
</dbReference>
<sequence>MDLNQMEKFEQLKALMADPELREAYRQEITEQYTEQYKMEQNKEVKVNAQSKDKDFTTASEIAIQRISKTNQPGIEAMSATQNRLSSNSRFGEITLEEKNYISSQINTKKLSLRIPQMKFSDKHVIDTQKNKDIMALITEFSKQSATSSNANSSPHNDSMNNLQVAHTSPKKHNPYSKFGIKKASLVSAQIGANSKLDPHHLIDEGIFENSSMSQQTLANDSTVIREVNINDSKDNQVVVHTEEQQAGEPVQSDTTKKLAHELMKFIKQIVRSPNNQNESMNHQIELQIKNEEIKKKEKKDKKKKKKKHNSDSDSGESKHERKKEKKHKAKKKHEHHGSGSRHKSKDLSQEGPIISEDSTPQSEGQSDRRPDLIELPKDGKLNHKYKGRTPSILIIQKVDESRYEPKHQKSSLVSHTKSVGGSNLLIVQDRPSFINEQQSSGSRASREESKESGHRISFMRKSSNASKFSKVTLVDHAKHHSSHHKLTLTMTNQQTHLSTQNTSQSFMNQHQQNNSSLTLHNHVPNQASHIPSDQNHHPHGVRPTMINKDHPTYTGKKKNGHQFAKHILAQLDGAAKKKPIQNHPSTQNTLGNHNSGRAPNPHGYHNQQSVTSNLSQGGNNNFSRQFSTIGVMIGRGTKRLEDFGHQKPNKQSTNQSLNAGNINSKVTVRDHFIPDDDQVIKEQENDDDGLSYTTFGD</sequence>
<accession>A0A8J8P7T2</accession>
<dbReference type="EMBL" id="RRYP01000308">
    <property type="protein sequence ID" value="TNV87630.1"/>
    <property type="molecule type" value="Genomic_DNA"/>
</dbReference>
<feature type="compositionally biased region" description="Polar residues" evidence="1">
    <location>
        <begin position="435"/>
        <end position="444"/>
    </location>
</feature>
<keyword evidence="3" id="KW-1185">Reference proteome</keyword>
<feature type="region of interest" description="Disordered" evidence="1">
    <location>
        <begin position="531"/>
        <end position="560"/>
    </location>
</feature>
<evidence type="ECO:0000313" key="2">
    <source>
        <dbReference type="EMBL" id="TNV87630.1"/>
    </source>
</evidence>
<feature type="region of interest" description="Disordered" evidence="1">
    <location>
        <begin position="430"/>
        <end position="464"/>
    </location>
</feature>
<organism evidence="2 3">
    <name type="scientific">Halteria grandinella</name>
    <dbReference type="NCBI Taxonomy" id="5974"/>
    <lineage>
        <taxon>Eukaryota</taxon>
        <taxon>Sar</taxon>
        <taxon>Alveolata</taxon>
        <taxon>Ciliophora</taxon>
        <taxon>Intramacronucleata</taxon>
        <taxon>Spirotrichea</taxon>
        <taxon>Stichotrichia</taxon>
        <taxon>Sporadotrichida</taxon>
        <taxon>Halteriidae</taxon>
        <taxon>Halteria</taxon>
    </lineage>
</organism>
<proteinExistence type="predicted"/>
<feature type="compositionally biased region" description="Basic and acidic residues" evidence="1">
    <location>
        <begin position="445"/>
        <end position="455"/>
    </location>
</feature>
<feature type="compositionally biased region" description="Polar residues" evidence="1">
    <location>
        <begin position="583"/>
        <end position="598"/>
    </location>
</feature>
<dbReference type="AlphaFoldDB" id="A0A8J8P7T2"/>
<evidence type="ECO:0000313" key="3">
    <source>
        <dbReference type="Proteomes" id="UP000785679"/>
    </source>
</evidence>
<feature type="compositionally biased region" description="Polar residues" evidence="1">
    <location>
        <begin position="146"/>
        <end position="167"/>
    </location>
</feature>
<reference evidence="2" key="1">
    <citation type="submission" date="2019-06" db="EMBL/GenBank/DDBJ databases">
        <authorList>
            <person name="Zheng W."/>
        </authorList>
    </citation>
    <scope>NUCLEOTIDE SEQUENCE</scope>
    <source>
        <strain evidence="2">QDHG01</strain>
    </source>
</reference>
<protein>
    <submittedName>
        <fullName evidence="2">Uncharacterized protein</fullName>
    </submittedName>
</protein>